<sequence length="88" mass="8832">TCPPAPSAPWSGRAVTPSRPAVSSSVLPTPSPPPPAPSVVTSPSTSAATSATAPTPSRTLRRRLLCGSRTARSSPGSRLASTGSTRRL</sequence>
<name>A0A9W9C2Q9_9PLEO</name>
<evidence type="ECO:0000313" key="2">
    <source>
        <dbReference type="EMBL" id="KAJ4339168.1"/>
    </source>
</evidence>
<dbReference type="AlphaFoldDB" id="A0A9W9C2Q9"/>
<protein>
    <submittedName>
        <fullName evidence="2">Uncharacterized protein</fullName>
    </submittedName>
</protein>
<evidence type="ECO:0000313" key="3">
    <source>
        <dbReference type="Proteomes" id="UP001140562"/>
    </source>
</evidence>
<dbReference type="Proteomes" id="UP001140562">
    <property type="component" value="Unassembled WGS sequence"/>
</dbReference>
<organism evidence="2 3">
    <name type="scientific">Didymella glomerata</name>
    <dbReference type="NCBI Taxonomy" id="749621"/>
    <lineage>
        <taxon>Eukaryota</taxon>
        <taxon>Fungi</taxon>
        <taxon>Dikarya</taxon>
        <taxon>Ascomycota</taxon>
        <taxon>Pezizomycotina</taxon>
        <taxon>Dothideomycetes</taxon>
        <taxon>Pleosporomycetidae</taxon>
        <taxon>Pleosporales</taxon>
        <taxon>Pleosporineae</taxon>
        <taxon>Didymellaceae</taxon>
        <taxon>Didymella</taxon>
    </lineage>
</organism>
<dbReference type="EMBL" id="JAPEUV010000024">
    <property type="protein sequence ID" value="KAJ4339168.1"/>
    <property type="molecule type" value="Genomic_DNA"/>
</dbReference>
<feature type="compositionally biased region" description="Polar residues" evidence="1">
    <location>
        <begin position="70"/>
        <end position="88"/>
    </location>
</feature>
<accession>A0A9W9C2Q9</accession>
<gene>
    <name evidence="2" type="ORF">N0V87_003342</name>
</gene>
<feature type="compositionally biased region" description="Low complexity" evidence="1">
    <location>
        <begin position="38"/>
        <end position="57"/>
    </location>
</feature>
<feature type="region of interest" description="Disordered" evidence="1">
    <location>
        <begin position="1"/>
        <end position="88"/>
    </location>
</feature>
<comment type="caution">
    <text evidence="2">The sequence shown here is derived from an EMBL/GenBank/DDBJ whole genome shotgun (WGS) entry which is preliminary data.</text>
</comment>
<feature type="non-terminal residue" evidence="2">
    <location>
        <position position="1"/>
    </location>
</feature>
<evidence type="ECO:0000256" key="1">
    <source>
        <dbReference type="SAM" id="MobiDB-lite"/>
    </source>
</evidence>
<proteinExistence type="predicted"/>
<feature type="non-terminal residue" evidence="2">
    <location>
        <position position="88"/>
    </location>
</feature>
<reference evidence="2" key="1">
    <citation type="submission" date="2022-10" db="EMBL/GenBank/DDBJ databases">
        <title>Tapping the CABI collections for fungal endophytes: first genome assemblies for Collariella, Neodidymelliopsis, Ascochyta clinopodiicola, Didymella pomorum, Didymosphaeria variabile, Neocosmospora piperis and Neocucurbitaria cava.</title>
        <authorList>
            <person name="Hill R."/>
        </authorList>
    </citation>
    <scope>NUCLEOTIDE SEQUENCE</scope>
    <source>
        <strain evidence="2">IMI 360193</strain>
    </source>
</reference>
<keyword evidence="3" id="KW-1185">Reference proteome</keyword>